<dbReference type="InterPro" id="IPR012337">
    <property type="entry name" value="RNaseH-like_sf"/>
</dbReference>
<evidence type="ECO:0000313" key="2">
    <source>
        <dbReference type="Proteomes" id="UP001472677"/>
    </source>
</evidence>
<reference evidence="1 2" key="1">
    <citation type="journal article" date="2024" name="G3 (Bethesda)">
        <title>Genome assembly of Hibiscus sabdariffa L. provides insights into metabolisms of medicinal natural products.</title>
        <authorList>
            <person name="Kim T."/>
        </authorList>
    </citation>
    <scope>NUCLEOTIDE SEQUENCE [LARGE SCALE GENOMIC DNA]</scope>
    <source>
        <strain evidence="1">TK-2024</strain>
        <tissue evidence="1">Old leaves</tissue>
    </source>
</reference>
<dbReference type="PANTHER" id="PTHR47723">
    <property type="entry name" value="OS05G0353850 PROTEIN"/>
    <property type="match status" value="1"/>
</dbReference>
<dbReference type="CDD" id="cd06222">
    <property type="entry name" value="RNase_H_like"/>
    <property type="match status" value="1"/>
</dbReference>
<keyword evidence="2" id="KW-1185">Reference proteome</keyword>
<proteinExistence type="predicted"/>
<dbReference type="InterPro" id="IPR002156">
    <property type="entry name" value="RNaseH_domain"/>
</dbReference>
<name>A0ABR2AIV8_9ROSI</name>
<accession>A0ABR2AIV8</accession>
<dbReference type="SUPFAM" id="SSF53098">
    <property type="entry name" value="Ribonuclease H-like"/>
    <property type="match status" value="1"/>
</dbReference>
<comment type="caution">
    <text evidence="1">The sequence shown here is derived from an EMBL/GenBank/DDBJ whole genome shotgun (WGS) entry which is preliminary data.</text>
</comment>
<dbReference type="Gene3D" id="3.30.420.10">
    <property type="entry name" value="Ribonuclease H-like superfamily/Ribonuclease H"/>
    <property type="match status" value="1"/>
</dbReference>
<dbReference type="InterPro" id="IPR044730">
    <property type="entry name" value="RNase_H-like_dom_plant"/>
</dbReference>
<gene>
    <name evidence="1" type="ORF">V6N12_013138</name>
</gene>
<dbReference type="Pfam" id="PF13456">
    <property type="entry name" value="RVT_3"/>
    <property type="match status" value="1"/>
</dbReference>
<dbReference type="PANTHER" id="PTHR47723:SF22">
    <property type="entry name" value="RNASE H TYPE-1 DOMAIN-CONTAINING PROTEIN"/>
    <property type="match status" value="1"/>
</dbReference>
<dbReference type="InterPro" id="IPR036397">
    <property type="entry name" value="RNaseH_sf"/>
</dbReference>
<evidence type="ECO:0000313" key="1">
    <source>
        <dbReference type="EMBL" id="KAK8492937.1"/>
    </source>
</evidence>
<sequence>MAFFAIAWAIWIGRNEKVFTGKSIDTSHFFDIILLRLWWWSQAKWPDFKVPISEFMTNPKSWYCKSMVVKVPDSDEWCAPPLGCVKFNTDGTVKGSYGPTGIGGILRDHSGKVIAEFSKAIGLSDPTSAEIIAFSEALTSLRLQNG</sequence>
<protein>
    <submittedName>
        <fullName evidence="1">Uncharacterized protein</fullName>
    </submittedName>
</protein>
<dbReference type="Proteomes" id="UP001472677">
    <property type="component" value="Unassembled WGS sequence"/>
</dbReference>
<organism evidence="1 2">
    <name type="scientific">Hibiscus sabdariffa</name>
    <name type="common">roselle</name>
    <dbReference type="NCBI Taxonomy" id="183260"/>
    <lineage>
        <taxon>Eukaryota</taxon>
        <taxon>Viridiplantae</taxon>
        <taxon>Streptophyta</taxon>
        <taxon>Embryophyta</taxon>
        <taxon>Tracheophyta</taxon>
        <taxon>Spermatophyta</taxon>
        <taxon>Magnoliopsida</taxon>
        <taxon>eudicotyledons</taxon>
        <taxon>Gunneridae</taxon>
        <taxon>Pentapetalae</taxon>
        <taxon>rosids</taxon>
        <taxon>malvids</taxon>
        <taxon>Malvales</taxon>
        <taxon>Malvaceae</taxon>
        <taxon>Malvoideae</taxon>
        <taxon>Hibiscus</taxon>
    </lineage>
</organism>
<dbReference type="EMBL" id="JBBPBM010000669">
    <property type="protein sequence ID" value="KAK8492937.1"/>
    <property type="molecule type" value="Genomic_DNA"/>
</dbReference>
<dbReference type="InterPro" id="IPR053151">
    <property type="entry name" value="RNase_H-like"/>
</dbReference>